<dbReference type="AlphaFoldDB" id="A0A1H5HZS0"/>
<reference evidence="2" key="1">
    <citation type="submission" date="2016-10" db="EMBL/GenBank/DDBJ databases">
        <authorList>
            <person name="Varghese N."/>
        </authorList>
    </citation>
    <scope>NUCLEOTIDE SEQUENCE [LARGE SCALE GENOMIC DNA]</scope>
    <source>
        <strain evidence="2">DSM 44719</strain>
    </source>
</reference>
<dbReference type="Proteomes" id="UP000183407">
    <property type="component" value="Unassembled WGS sequence"/>
</dbReference>
<evidence type="ECO:0000313" key="2">
    <source>
        <dbReference type="Proteomes" id="UP000183407"/>
    </source>
</evidence>
<gene>
    <name evidence="1" type="ORF">SAMN04490220_7413</name>
</gene>
<name>A0A1H5HZS0_RHOJO</name>
<organism evidence="1 2">
    <name type="scientific">Rhodococcus jostii</name>
    <dbReference type="NCBI Taxonomy" id="132919"/>
    <lineage>
        <taxon>Bacteria</taxon>
        <taxon>Bacillati</taxon>
        <taxon>Actinomycetota</taxon>
        <taxon>Actinomycetes</taxon>
        <taxon>Mycobacteriales</taxon>
        <taxon>Nocardiaceae</taxon>
        <taxon>Rhodococcus</taxon>
    </lineage>
</organism>
<evidence type="ECO:0000313" key="1">
    <source>
        <dbReference type="EMBL" id="SEE33320.1"/>
    </source>
</evidence>
<dbReference type="EMBL" id="FNTL01000004">
    <property type="protein sequence ID" value="SEE33320.1"/>
    <property type="molecule type" value="Genomic_DNA"/>
</dbReference>
<sequence>MIAISGTSSVATVMTALQMTAFAIERAAFLVSSAK</sequence>
<protein>
    <submittedName>
        <fullName evidence="1">Uncharacterized protein</fullName>
    </submittedName>
</protein>
<accession>A0A1H5HZS0</accession>
<proteinExistence type="predicted"/>